<sequence>MPSTTPDLIPHFGHADPEKQLEYNLPSTPFVDETARTSDYEFQLSKRRQTFGGGSRDNINSSRAPTGRKQEIQHDFRYLSTIAALQNGGLPGLFWSMIICYIGQLFIILSLAEMSSMVPAAGGQYNWVHAFAPRRYKEILSYCAGWLCSIGWQARFSALCYVIAGLILAMAELNHDDFHGTFWQRGLLTIATAIFVSAFNAFAAGHISIAEGFFALCHVFALVPIVVSLWILVPKKSARAVFLNFQDHKGDWPNVGLSTLVGQSSAMFVVLGSDAVTYIAEEIDNPELLVPQTMLRSFLINVPITLIMLVTYVFNVGDVEEILRGTVPPFVSVLSNAFKNVAATTGFSVVILCLLIMVATSTMVSTSRQLYAFGRDKGLFYSSMLSRVHQKLKVPLNAILSTTFFTTVITVLTLFSQTALRTMVSLCIVCLMATYMTSLICLIMQRLNHVQLPAAKWSLGRAGLTINIIALVYAAWAVFWSFWPSFYHVTGANFVWAILLFVFVLALALVTFFAGRRRQSQERARRVSAGFRLRV</sequence>
<feature type="transmembrane region" description="Helical" evidence="6">
    <location>
        <begin position="93"/>
        <end position="112"/>
    </location>
</feature>
<dbReference type="Gene3D" id="1.20.1740.10">
    <property type="entry name" value="Amino acid/polyamine transporter I"/>
    <property type="match status" value="1"/>
</dbReference>
<dbReference type="RefSeq" id="XP_047765708.1">
    <property type="nucleotide sequence ID" value="XM_047910637.1"/>
</dbReference>
<evidence type="ECO:0000256" key="5">
    <source>
        <dbReference type="ARBA" id="ARBA00023136"/>
    </source>
</evidence>
<evidence type="ECO:0000256" key="3">
    <source>
        <dbReference type="ARBA" id="ARBA00022692"/>
    </source>
</evidence>
<feature type="transmembrane region" description="Helical" evidence="6">
    <location>
        <begin position="213"/>
        <end position="233"/>
    </location>
</feature>
<feature type="transmembrane region" description="Helical" evidence="6">
    <location>
        <begin position="464"/>
        <end position="483"/>
    </location>
</feature>
<keyword evidence="2" id="KW-0813">Transport</keyword>
<dbReference type="Pfam" id="PF13520">
    <property type="entry name" value="AA_permease_2"/>
    <property type="match status" value="1"/>
</dbReference>
<dbReference type="Proteomes" id="UP000756132">
    <property type="component" value="Chromosome 8"/>
</dbReference>
<accession>A0A9Q8UT14</accession>
<feature type="transmembrane region" description="Helical" evidence="6">
    <location>
        <begin position="394"/>
        <end position="416"/>
    </location>
</feature>
<dbReference type="GO" id="GO:0016020">
    <property type="term" value="C:membrane"/>
    <property type="evidence" value="ECO:0007669"/>
    <property type="project" value="UniProtKB-SubCell"/>
</dbReference>
<name>A0A9Q8UT14_PASFU</name>
<dbReference type="PANTHER" id="PTHR45649">
    <property type="entry name" value="AMINO-ACID PERMEASE BAT1"/>
    <property type="match status" value="1"/>
</dbReference>
<dbReference type="EMBL" id="CP090170">
    <property type="protein sequence ID" value="UJO21342.1"/>
    <property type="molecule type" value="Genomic_DNA"/>
</dbReference>
<keyword evidence="5 6" id="KW-0472">Membrane</keyword>
<feature type="transmembrane region" description="Helical" evidence="6">
    <location>
        <begin position="337"/>
        <end position="359"/>
    </location>
</feature>
<keyword evidence="3 6" id="KW-0812">Transmembrane</keyword>
<proteinExistence type="predicted"/>
<feature type="transmembrane region" description="Helical" evidence="6">
    <location>
        <begin position="422"/>
        <end position="443"/>
    </location>
</feature>
<dbReference type="PANTHER" id="PTHR45649:SF4">
    <property type="entry name" value="TRANSPORTER, PUTATIVE (EUROFUNG)-RELATED"/>
    <property type="match status" value="1"/>
</dbReference>
<evidence type="ECO:0000313" key="7">
    <source>
        <dbReference type="EMBL" id="UJO21342.1"/>
    </source>
</evidence>
<evidence type="ECO:0000256" key="4">
    <source>
        <dbReference type="ARBA" id="ARBA00022989"/>
    </source>
</evidence>
<evidence type="ECO:0000256" key="2">
    <source>
        <dbReference type="ARBA" id="ARBA00022448"/>
    </source>
</evidence>
<organism evidence="7 8">
    <name type="scientific">Passalora fulva</name>
    <name type="common">Tomato leaf mold</name>
    <name type="synonym">Cladosporium fulvum</name>
    <dbReference type="NCBI Taxonomy" id="5499"/>
    <lineage>
        <taxon>Eukaryota</taxon>
        <taxon>Fungi</taxon>
        <taxon>Dikarya</taxon>
        <taxon>Ascomycota</taxon>
        <taxon>Pezizomycotina</taxon>
        <taxon>Dothideomycetes</taxon>
        <taxon>Dothideomycetidae</taxon>
        <taxon>Mycosphaerellales</taxon>
        <taxon>Mycosphaerellaceae</taxon>
        <taxon>Fulvia</taxon>
    </lineage>
</organism>
<comment type="subcellular location">
    <subcellularLocation>
        <location evidence="1">Membrane</location>
        <topology evidence="1">Multi-pass membrane protein</topology>
    </subcellularLocation>
</comment>
<dbReference type="PIRSF" id="PIRSF006060">
    <property type="entry name" value="AA_transporter"/>
    <property type="match status" value="1"/>
</dbReference>
<dbReference type="InterPro" id="IPR002293">
    <property type="entry name" value="AA/rel_permease1"/>
</dbReference>
<dbReference type="OMA" id="FIARACY"/>
<reference evidence="7" key="1">
    <citation type="submission" date="2021-12" db="EMBL/GenBank/DDBJ databases">
        <authorList>
            <person name="Zaccaron A."/>
            <person name="Stergiopoulos I."/>
        </authorList>
    </citation>
    <scope>NUCLEOTIDE SEQUENCE</scope>
    <source>
        <strain evidence="7">Race5_Kim</strain>
    </source>
</reference>
<protein>
    <recommendedName>
        <fullName evidence="9">Amino acid transporter</fullName>
    </recommendedName>
</protein>
<evidence type="ECO:0000256" key="1">
    <source>
        <dbReference type="ARBA" id="ARBA00004141"/>
    </source>
</evidence>
<feature type="transmembrane region" description="Helical" evidence="6">
    <location>
        <begin position="298"/>
        <end position="317"/>
    </location>
</feature>
<feature type="transmembrane region" description="Helical" evidence="6">
    <location>
        <begin position="156"/>
        <end position="174"/>
    </location>
</feature>
<keyword evidence="4 6" id="KW-1133">Transmembrane helix</keyword>
<gene>
    <name evidence="7" type="ORF">CLAFUR5_11489</name>
</gene>
<evidence type="ECO:0000313" key="8">
    <source>
        <dbReference type="Proteomes" id="UP000756132"/>
    </source>
</evidence>
<evidence type="ECO:0008006" key="9">
    <source>
        <dbReference type="Google" id="ProtNLM"/>
    </source>
</evidence>
<dbReference type="AlphaFoldDB" id="A0A9Q8UT14"/>
<feature type="transmembrane region" description="Helical" evidence="6">
    <location>
        <begin position="186"/>
        <end position="207"/>
    </location>
</feature>
<keyword evidence="8" id="KW-1185">Reference proteome</keyword>
<dbReference type="KEGG" id="ffu:CLAFUR5_11489"/>
<dbReference type="GO" id="GO:0022857">
    <property type="term" value="F:transmembrane transporter activity"/>
    <property type="evidence" value="ECO:0007669"/>
    <property type="project" value="InterPro"/>
</dbReference>
<evidence type="ECO:0000256" key="6">
    <source>
        <dbReference type="SAM" id="Phobius"/>
    </source>
</evidence>
<dbReference type="GeneID" id="71991367"/>
<feature type="transmembrane region" description="Helical" evidence="6">
    <location>
        <begin position="495"/>
        <end position="515"/>
    </location>
</feature>
<dbReference type="OrthoDB" id="3257095at2759"/>
<reference evidence="7" key="2">
    <citation type="journal article" date="2022" name="Microb. Genom.">
        <title>A chromosome-scale genome assembly of the tomato pathogen Cladosporium fulvum reveals a compartmentalized genome architecture and the presence of a dispensable chromosome.</title>
        <authorList>
            <person name="Zaccaron A.Z."/>
            <person name="Chen L.H."/>
            <person name="Samaras A."/>
            <person name="Stergiopoulos I."/>
        </authorList>
    </citation>
    <scope>NUCLEOTIDE SEQUENCE</scope>
    <source>
        <strain evidence="7">Race5_Kim</strain>
    </source>
</reference>